<keyword evidence="2" id="KW-1185">Reference proteome</keyword>
<comment type="caution">
    <text evidence="1">The sequence shown here is derived from an EMBL/GenBank/DDBJ whole genome shotgun (WGS) entry which is preliminary data.</text>
</comment>
<gene>
    <name evidence="1" type="ORF">POF43_019785</name>
</gene>
<organism evidence="1 2">
    <name type="scientific">Streptantibioticus silvisoli</name>
    <dbReference type="NCBI Taxonomy" id="2705255"/>
    <lineage>
        <taxon>Bacteria</taxon>
        <taxon>Bacillati</taxon>
        <taxon>Actinomycetota</taxon>
        <taxon>Actinomycetes</taxon>
        <taxon>Kitasatosporales</taxon>
        <taxon>Streptomycetaceae</taxon>
        <taxon>Streptantibioticus</taxon>
    </lineage>
</organism>
<name>A0ABT6W2G4_9ACTN</name>
<dbReference type="Proteomes" id="UP001156398">
    <property type="component" value="Unassembled WGS sequence"/>
</dbReference>
<protein>
    <submittedName>
        <fullName evidence="1">Uncharacterized protein</fullName>
    </submittedName>
</protein>
<proteinExistence type="predicted"/>
<evidence type="ECO:0000313" key="1">
    <source>
        <dbReference type="EMBL" id="MDI5964936.1"/>
    </source>
</evidence>
<dbReference type="RefSeq" id="WP_271324583.1">
    <property type="nucleotide sequence ID" value="NZ_JAAGKO020000029.1"/>
</dbReference>
<sequence length="143" mass="15203">MLIIGTTVSVLTRVDLVVDRPERLLRAARHLSPGSLPGGAGHADRDAGRIYASLVALVAEYGGDVLAENPGRFGLIGGDSSTVLLQGEDADSPWQGTWPPGVDRRRIMLQLDGGMTCDVEHHLAMEAAEETEAEAEEEAEEDG</sequence>
<evidence type="ECO:0000313" key="2">
    <source>
        <dbReference type="Proteomes" id="UP001156398"/>
    </source>
</evidence>
<dbReference type="EMBL" id="JAAGKO020000029">
    <property type="protein sequence ID" value="MDI5964936.1"/>
    <property type="molecule type" value="Genomic_DNA"/>
</dbReference>
<accession>A0ABT6W2G4</accession>
<reference evidence="1 2" key="1">
    <citation type="submission" date="2023-05" db="EMBL/GenBank/DDBJ databases">
        <title>Streptantibioticus silvisoli sp. nov., acidotolerant actinomycetes 1 from pine litter.</title>
        <authorList>
            <person name="Swiecimska M."/>
            <person name="Golinska P."/>
            <person name="Sangal V."/>
            <person name="Wachnowicz B."/>
            <person name="Goodfellow M."/>
        </authorList>
    </citation>
    <scope>NUCLEOTIDE SEQUENCE [LARGE SCALE GENOMIC DNA]</scope>
    <source>
        <strain evidence="1 2">SL54</strain>
    </source>
</reference>